<feature type="region of interest" description="Disordered" evidence="3">
    <location>
        <begin position="700"/>
        <end position="756"/>
    </location>
</feature>
<keyword evidence="1" id="KW-0433">Leucine-rich repeat</keyword>
<reference evidence="4" key="1">
    <citation type="submission" date="2022-07" db="EMBL/GenBank/DDBJ databases">
        <title>Phylogenomic reconstructions and comparative analyses of Kickxellomycotina fungi.</title>
        <authorList>
            <person name="Reynolds N.K."/>
            <person name="Stajich J.E."/>
            <person name="Barry K."/>
            <person name="Grigoriev I.V."/>
            <person name="Crous P."/>
            <person name="Smith M.E."/>
        </authorList>
    </citation>
    <scope>NUCLEOTIDE SEQUENCE</scope>
    <source>
        <strain evidence="4">CBS 109367</strain>
    </source>
</reference>
<gene>
    <name evidence="4" type="ORF">IWW39_005042</name>
</gene>
<feature type="region of interest" description="Disordered" evidence="3">
    <location>
        <begin position="625"/>
        <end position="651"/>
    </location>
</feature>
<keyword evidence="5" id="KW-1185">Reference proteome</keyword>
<dbReference type="Gene3D" id="3.80.10.10">
    <property type="entry name" value="Ribonuclease Inhibitor"/>
    <property type="match status" value="1"/>
</dbReference>
<feature type="compositionally biased region" description="Polar residues" evidence="3">
    <location>
        <begin position="821"/>
        <end position="837"/>
    </location>
</feature>
<sequence>MLPLDAHAAAQVCRIAADLSTQESHIRFEPPLRRQAVASPQGSKLGSAWASFFQAPTQAITHTLFGSTGRIEAKGHLHPLDSGLLDEDKDNRGKGMVWLAWDDCRCLYQVFRALEYVDALGKPTSLVDTFASRMTAGEAVSSATSSPAPTGNGRRQSVGAPTAAAASGFSGASRLWGWSGAASNTPPGSEGRETGDTYTEEHIRAAAWKLVSSIFARATALKISAEAEEVSESDAQAVLTWFPRLAYLEVQSIPRASLRFWDTWAPARLSGLKVRYAGLDLVDFLDLGSESEQGWSQLALLDLSGNAGIDQGPLRGQLSPQLTNLSRLSLAQCELEKVPGSLTSLYNLSWLDLSDNAISDITHISLKLGSIVRLNLARNHLADLSGLRRLWALEYLDVSENRLDSWQPVLALRNLPSLGVLNVRGNPFSLGDPEAHHRAQIFSAFDHRDIALVLDGHGPTSQERREMAKIPRVATGTPKASETPAMKARRPKVAVIEESLGGSEDDECGTTGNANATDIPPSPRDFEVNASASPIHSHLGSLEKTPHVLRATELQAVTVASAHRRSNVAHFEAQSPAAHSILVKQRPRFKRRATASNVNGAAEISPHVPGLQPTHTFSVPSSFVGNRPASPAPSSIAPSVRMAGGTPRDPERYRRRVEMMRAEAGSSWLRAFTELQSQSPTASPDAHMFYQGGAHFEQMLPRRIGSPPKPSERWPTQSRSASRSEQPLSEDSPAALGSQPSKPELVPDTQLPSFLFPRRRTAARNREISSLPHYSENQASLASSPQSPDSAALAGLALSNKESDAPGSAGSGESPRLDTELGNTPLTSMSSKSETASVGLSEVQQMLQDEGASILAEGVDVARCQYVPAADMPLAAGSTLASGSKVVQRVALGQRSIYISPTDLIEVADDNSVADSSDDNRRVSARVPLASLVRASKLGPDDTGPLRVESKCGRFDSASWIEFSPNLGAEFAALVDAIQEAVSENAGRGLSEHLYKQAECLRCSWRGYVDDERTVFDAISAGEFTVIPPPATELQCPKCGRSYLREFYAADDQASEAAADASPDAQTTMSPIWKQPFVTRRNRLSPNIKANQPMSAAAEASERRARHTQHIEAARGALAADMLRLGDVATLGELPFAKVTNSVRLFLQLSVFEADNERLVQWVPAGLIRQIPPIAPRDQPAPTRSATKGGGSAQAVASSKWGLSSFLGGSAPVAAVAESERAGNELFVGADSDDKRRELAIGADWRASVALAPNLSEQAVYLALSTQAIYVFSPTWDAMRGTLADTLDEMDLRPERYLGLLFSLPLASLGRIDIGPNRQYLALHSALLAVDDKLTGSCWDARRLQQLLATSYPTYPASGFTGDRASSLQPAQHRDRCVAVADGAASSCVFMIRDRLACSDLLDSLVEIGYETRVLDSGAGGEGSGRMRAINHDVEWAMHHLVQQVFLRPSTFGSLDDDEAPTGSSVRDVANRLVLGDTQEALRRVQHELLRTRSGKQPGAMVDPSSADSVIVDKVTYEFLKLYFCVGLVEHGLASVGDGMLPMTLVGSPQFLYLVRERVDVWPPPVPDLRTLYRKWQRIAPPTIVTSDPDTYDPQALTDELARRSNAPSSASPATSRAASSAPTSVGDINAASSPTVLGDSSVVSRTSDQAHAMSELLMSGAVSQYDRLVHARPISDLRRVALVQHTMAVYPRTPVAPLSPTLGSGEKPKARAAGRDVLGCTGTSWHAMLRLEFATAESGDSVAELDRTGWNVWFATMASAHECVEALNALTKSAGVADVDFCET</sequence>
<evidence type="ECO:0000256" key="2">
    <source>
        <dbReference type="ARBA" id="ARBA00022737"/>
    </source>
</evidence>
<dbReference type="PANTHER" id="PTHR15454">
    <property type="entry name" value="NISCHARIN RELATED"/>
    <property type="match status" value="1"/>
</dbReference>
<feature type="compositionally biased region" description="Low complexity" evidence="3">
    <location>
        <begin position="628"/>
        <end position="639"/>
    </location>
</feature>
<dbReference type="InterPro" id="IPR001611">
    <property type="entry name" value="Leu-rich_rpt"/>
</dbReference>
<feature type="compositionally biased region" description="Polar residues" evidence="3">
    <location>
        <begin position="714"/>
        <end position="729"/>
    </location>
</feature>
<dbReference type="OrthoDB" id="676979at2759"/>
<accession>A0A9W8L331</accession>
<dbReference type="PROSITE" id="PS51450">
    <property type="entry name" value="LRR"/>
    <property type="match status" value="1"/>
</dbReference>
<feature type="region of interest" description="Disordered" evidence="3">
    <location>
        <begin position="1173"/>
        <end position="1192"/>
    </location>
</feature>
<dbReference type="SUPFAM" id="SSF52075">
    <property type="entry name" value="Outer arm dynein light chain 1"/>
    <property type="match status" value="1"/>
</dbReference>
<protein>
    <submittedName>
        <fullName evidence="4">Uncharacterized protein</fullName>
    </submittedName>
</protein>
<name>A0A9W8L331_9FUNG</name>
<feature type="region of interest" description="Disordered" evidence="3">
    <location>
        <begin position="1602"/>
        <end position="1643"/>
    </location>
</feature>
<dbReference type="GO" id="GO:0005737">
    <property type="term" value="C:cytoplasm"/>
    <property type="evidence" value="ECO:0007669"/>
    <property type="project" value="TreeGrafter"/>
</dbReference>
<dbReference type="EMBL" id="JANBTX010000226">
    <property type="protein sequence ID" value="KAJ2684214.1"/>
    <property type="molecule type" value="Genomic_DNA"/>
</dbReference>
<comment type="caution">
    <text evidence="4">The sequence shown here is derived from an EMBL/GenBank/DDBJ whole genome shotgun (WGS) entry which is preliminary data.</text>
</comment>
<feature type="region of interest" description="Disordered" evidence="3">
    <location>
        <begin position="139"/>
        <end position="163"/>
    </location>
</feature>
<proteinExistence type="predicted"/>
<dbReference type="Proteomes" id="UP001151516">
    <property type="component" value="Unassembled WGS sequence"/>
</dbReference>
<evidence type="ECO:0000256" key="1">
    <source>
        <dbReference type="ARBA" id="ARBA00022614"/>
    </source>
</evidence>
<feature type="compositionally biased region" description="Polar residues" evidence="3">
    <location>
        <begin position="775"/>
        <end position="789"/>
    </location>
</feature>
<evidence type="ECO:0000256" key="3">
    <source>
        <dbReference type="SAM" id="MobiDB-lite"/>
    </source>
</evidence>
<evidence type="ECO:0000313" key="4">
    <source>
        <dbReference type="EMBL" id="KAJ2684214.1"/>
    </source>
</evidence>
<organism evidence="4 5">
    <name type="scientific">Coemansia spiralis</name>
    <dbReference type="NCBI Taxonomy" id="417178"/>
    <lineage>
        <taxon>Eukaryota</taxon>
        <taxon>Fungi</taxon>
        <taxon>Fungi incertae sedis</taxon>
        <taxon>Zoopagomycota</taxon>
        <taxon>Kickxellomycotina</taxon>
        <taxon>Kickxellomycetes</taxon>
        <taxon>Kickxellales</taxon>
        <taxon>Kickxellaceae</taxon>
        <taxon>Coemansia</taxon>
    </lineage>
</organism>
<feature type="region of interest" description="Disordered" evidence="3">
    <location>
        <begin position="770"/>
        <end position="837"/>
    </location>
</feature>
<keyword evidence="2" id="KW-0677">Repeat</keyword>
<dbReference type="InterPro" id="IPR032675">
    <property type="entry name" value="LRR_dom_sf"/>
</dbReference>
<feature type="compositionally biased region" description="Low complexity" evidence="3">
    <location>
        <begin position="141"/>
        <end position="150"/>
    </location>
</feature>
<feature type="compositionally biased region" description="Low complexity" evidence="3">
    <location>
        <begin position="1604"/>
        <end position="1625"/>
    </location>
</feature>
<evidence type="ECO:0000313" key="5">
    <source>
        <dbReference type="Proteomes" id="UP001151516"/>
    </source>
</evidence>
<feature type="region of interest" description="Disordered" evidence="3">
    <location>
        <begin position="500"/>
        <end position="522"/>
    </location>
</feature>